<organism evidence="2 3">
    <name type="scientific">Tranquillimonas alkanivorans</name>
    <dbReference type="NCBI Taxonomy" id="441119"/>
    <lineage>
        <taxon>Bacteria</taxon>
        <taxon>Pseudomonadati</taxon>
        <taxon>Pseudomonadota</taxon>
        <taxon>Alphaproteobacteria</taxon>
        <taxon>Rhodobacterales</taxon>
        <taxon>Roseobacteraceae</taxon>
        <taxon>Tranquillimonas</taxon>
    </lineage>
</organism>
<sequence>MHYLLVLTLSAAPALADPAVVEDISATRSDEGWRFSVTLAHGDTGWDDYADGWRVETPDGEVLGRRELVHPHVDEQPFTRSLSGVAIPAELDEVHIRASTSVEGWAETTVTFPLPR</sequence>
<dbReference type="RefSeq" id="WP_093418456.1">
    <property type="nucleotide sequence ID" value="NZ_FOXA01000002.1"/>
</dbReference>
<keyword evidence="3" id="KW-1185">Reference proteome</keyword>
<proteinExistence type="predicted"/>
<dbReference type="EMBL" id="FOXA01000002">
    <property type="protein sequence ID" value="SFP08457.1"/>
    <property type="molecule type" value="Genomic_DNA"/>
</dbReference>
<dbReference type="STRING" id="441119.SAMN04488047_102254"/>
<dbReference type="Proteomes" id="UP000199356">
    <property type="component" value="Unassembled WGS sequence"/>
</dbReference>
<dbReference type="OrthoDB" id="573055at2"/>
<dbReference type="AlphaFoldDB" id="A0A1I5MGM5"/>
<protein>
    <submittedName>
        <fullName evidence="2">Uncharacterized protein</fullName>
    </submittedName>
</protein>
<evidence type="ECO:0000313" key="2">
    <source>
        <dbReference type="EMBL" id="SFP08457.1"/>
    </source>
</evidence>
<gene>
    <name evidence="2" type="ORF">SAMN04488047_102254</name>
</gene>
<keyword evidence="1" id="KW-0732">Signal</keyword>
<reference evidence="2 3" key="1">
    <citation type="submission" date="2016-10" db="EMBL/GenBank/DDBJ databases">
        <authorList>
            <person name="de Groot N.N."/>
        </authorList>
    </citation>
    <scope>NUCLEOTIDE SEQUENCE [LARGE SCALE GENOMIC DNA]</scope>
    <source>
        <strain evidence="2 3">DSM 19547</strain>
    </source>
</reference>
<evidence type="ECO:0000313" key="3">
    <source>
        <dbReference type="Proteomes" id="UP000199356"/>
    </source>
</evidence>
<name>A0A1I5MGM5_9RHOB</name>
<accession>A0A1I5MGM5</accession>
<feature type="chain" id="PRO_5011573008" evidence="1">
    <location>
        <begin position="17"/>
        <end position="116"/>
    </location>
</feature>
<evidence type="ECO:0000256" key="1">
    <source>
        <dbReference type="SAM" id="SignalP"/>
    </source>
</evidence>
<feature type="signal peptide" evidence="1">
    <location>
        <begin position="1"/>
        <end position="16"/>
    </location>
</feature>